<dbReference type="AlphaFoldDB" id="A0A0A8XP69"/>
<organism evidence="1">
    <name type="scientific">Arundo donax</name>
    <name type="common">Giant reed</name>
    <name type="synonym">Donax arundinaceus</name>
    <dbReference type="NCBI Taxonomy" id="35708"/>
    <lineage>
        <taxon>Eukaryota</taxon>
        <taxon>Viridiplantae</taxon>
        <taxon>Streptophyta</taxon>
        <taxon>Embryophyta</taxon>
        <taxon>Tracheophyta</taxon>
        <taxon>Spermatophyta</taxon>
        <taxon>Magnoliopsida</taxon>
        <taxon>Liliopsida</taxon>
        <taxon>Poales</taxon>
        <taxon>Poaceae</taxon>
        <taxon>PACMAD clade</taxon>
        <taxon>Arundinoideae</taxon>
        <taxon>Arundineae</taxon>
        <taxon>Arundo</taxon>
    </lineage>
</organism>
<proteinExistence type="predicted"/>
<reference evidence="1" key="2">
    <citation type="journal article" date="2015" name="Data Brief">
        <title>Shoot transcriptome of the giant reed, Arundo donax.</title>
        <authorList>
            <person name="Barrero R.A."/>
            <person name="Guerrero F.D."/>
            <person name="Moolhuijzen P."/>
            <person name="Goolsby J.A."/>
            <person name="Tidwell J."/>
            <person name="Bellgard S.E."/>
            <person name="Bellgard M.I."/>
        </authorList>
    </citation>
    <scope>NUCLEOTIDE SEQUENCE</scope>
    <source>
        <tissue evidence="1">Shoot tissue taken approximately 20 cm above the soil surface</tissue>
    </source>
</reference>
<sequence length="75" mass="8787">MDVNQTIANIKNLQCNSPRDYRKRSHCCYFFIRFFQTLCSLCFTHCCHFVRFSYTPIGGVESSPLIGVLLPEQYK</sequence>
<dbReference type="EMBL" id="GBRH01283595">
    <property type="protein sequence ID" value="JAD14300.1"/>
    <property type="molecule type" value="Transcribed_RNA"/>
</dbReference>
<accession>A0A0A8XP69</accession>
<evidence type="ECO:0000313" key="1">
    <source>
        <dbReference type="EMBL" id="JAD14300.1"/>
    </source>
</evidence>
<protein>
    <submittedName>
        <fullName evidence="1">Uncharacterized protein</fullName>
    </submittedName>
</protein>
<name>A0A0A8XP69_ARUDO</name>
<reference evidence="1" key="1">
    <citation type="submission" date="2014-09" db="EMBL/GenBank/DDBJ databases">
        <authorList>
            <person name="Magalhaes I.L.F."/>
            <person name="Oliveira U."/>
            <person name="Santos F.R."/>
            <person name="Vidigal T.H.D.A."/>
            <person name="Brescovit A.D."/>
            <person name="Santos A.J."/>
        </authorList>
    </citation>
    <scope>NUCLEOTIDE SEQUENCE</scope>
    <source>
        <tissue evidence="1">Shoot tissue taken approximately 20 cm above the soil surface</tissue>
    </source>
</reference>